<dbReference type="InterPro" id="IPR056798">
    <property type="entry name" value="ADH_Fe_C"/>
</dbReference>
<protein>
    <submittedName>
        <fullName evidence="6">Maleylacetate reductase</fullName>
    </submittedName>
</protein>
<evidence type="ECO:0000256" key="1">
    <source>
        <dbReference type="ARBA" id="ARBA00007358"/>
    </source>
</evidence>
<sequence>MPEFTYDAPWQRIVFGTGSVRRQLRSEIERLGVERLLVLTSPARQRISAGLLCSLSDLVADVFTGVRPHIPVAVAEVAGDRARVARADAVLSLGGGSTTGTAKAVALATGLPIIAVPTTYAGSEVTPVWGLTENGHKRTGTDPAVLPRVVVYDPDLLRSMPESIAAASGFNAMAHCVEAFWAPGRGSSVSVIAEESVHALGAGLRTLAEAGADAAAPDLLYGAYLAGSAFATAGSGMHHKLCHVLGGAYDLPHAQTHAVMLPYVLAFNAPGAPEAVDRIGRALDSADPVAALCDLAKILGIPTNLREIGLAETDLDEAAALTAAVVPDDNPVPADRTALRALLAAAWSGAATPEHP</sequence>
<dbReference type="InterPro" id="IPR034786">
    <property type="entry name" value="MAR"/>
</dbReference>
<evidence type="ECO:0000259" key="4">
    <source>
        <dbReference type="Pfam" id="PF00465"/>
    </source>
</evidence>
<comment type="similarity">
    <text evidence="1">Belongs to the iron-containing alcohol dehydrogenase family.</text>
</comment>
<feature type="domain" description="Alcohol dehydrogenase iron-type/glycerol dehydrogenase GldA" evidence="4">
    <location>
        <begin position="11"/>
        <end position="154"/>
    </location>
</feature>
<reference evidence="6 7" key="1">
    <citation type="submission" date="2018-07" db="EMBL/GenBank/DDBJ databases">
        <title>Genomic Encyclopedia of Type Strains, Phase IV (KMG-IV): sequencing the most valuable type-strain genomes for metagenomic binning, comparative biology and taxonomic classification.</title>
        <authorList>
            <person name="Goeker M."/>
        </authorList>
    </citation>
    <scope>NUCLEOTIDE SEQUENCE [LARGE SCALE GENOMIC DNA]</scope>
    <source>
        <strain evidence="6 7">DSM 44290</strain>
    </source>
</reference>
<dbReference type="STRING" id="1210086.GCA_001613105_05039"/>
<evidence type="ECO:0000256" key="3">
    <source>
        <dbReference type="ARBA" id="ARBA00023027"/>
    </source>
</evidence>
<dbReference type="PANTHER" id="PTHR11496:SF102">
    <property type="entry name" value="ALCOHOL DEHYDROGENASE 4"/>
    <property type="match status" value="1"/>
</dbReference>
<dbReference type="GO" id="GO:0018506">
    <property type="term" value="F:maleylacetate reductase activity"/>
    <property type="evidence" value="ECO:0007669"/>
    <property type="project" value="InterPro"/>
</dbReference>
<gene>
    <name evidence="6" type="ORF">DFR76_111188</name>
</gene>
<evidence type="ECO:0000256" key="2">
    <source>
        <dbReference type="ARBA" id="ARBA00023002"/>
    </source>
</evidence>
<dbReference type="GO" id="GO:0004022">
    <property type="term" value="F:alcohol dehydrogenase (NAD+) activity"/>
    <property type="evidence" value="ECO:0007669"/>
    <property type="project" value="TreeGrafter"/>
</dbReference>
<dbReference type="EMBL" id="QQBC01000011">
    <property type="protein sequence ID" value="RDI63170.1"/>
    <property type="molecule type" value="Genomic_DNA"/>
</dbReference>
<dbReference type="InterPro" id="IPR001670">
    <property type="entry name" value="ADH_Fe/GldA"/>
</dbReference>
<proteinExistence type="inferred from homology"/>
<keyword evidence="3" id="KW-0520">NAD</keyword>
<keyword evidence="7" id="KW-1185">Reference proteome</keyword>
<comment type="caution">
    <text evidence="6">The sequence shown here is derived from an EMBL/GenBank/DDBJ whole genome shotgun (WGS) entry which is preliminary data.</text>
</comment>
<organism evidence="6 7">
    <name type="scientific">Nocardia pseudobrasiliensis</name>
    <dbReference type="NCBI Taxonomy" id="45979"/>
    <lineage>
        <taxon>Bacteria</taxon>
        <taxon>Bacillati</taxon>
        <taxon>Actinomycetota</taxon>
        <taxon>Actinomycetes</taxon>
        <taxon>Mycobacteriales</taxon>
        <taxon>Nocardiaceae</taxon>
        <taxon>Nocardia</taxon>
    </lineage>
</organism>
<evidence type="ECO:0000313" key="6">
    <source>
        <dbReference type="EMBL" id="RDI63170.1"/>
    </source>
</evidence>
<dbReference type="RefSeq" id="WP_068002318.1">
    <property type="nucleotide sequence ID" value="NZ_QQBC01000011.1"/>
</dbReference>
<dbReference type="PANTHER" id="PTHR11496">
    <property type="entry name" value="ALCOHOL DEHYDROGENASE"/>
    <property type="match status" value="1"/>
</dbReference>
<dbReference type="InterPro" id="IPR039697">
    <property type="entry name" value="Alcohol_dehydrogenase_Fe"/>
</dbReference>
<dbReference type="SUPFAM" id="SSF56796">
    <property type="entry name" value="Dehydroquinate synthase-like"/>
    <property type="match status" value="1"/>
</dbReference>
<dbReference type="AlphaFoldDB" id="A0A370HXZ4"/>
<keyword evidence="2" id="KW-0560">Oxidoreductase</keyword>
<dbReference type="Pfam" id="PF25137">
    <property type="entry name" value="ADH_Fe_C"/>
    <property type="match status" value="1"/>
</dbReference>
<evidence type="ECO:0000313" key="7">
    <source>
        <dbReference type="Proteomes" id="UP000254869"/>
    </source>
</evidence>
<dbReference type="CDD" id="cd08177">
    <property type="entry name" value="MAR"/>
    <property type="match status" value="1"/>
</dbReference>
<dbReference type="Gene3D" id="3.40.50.1970">
    <property type="match status" value="1"/>
</dbReference>
<dbReference type="Gene3D" id="1.20.1090.10">
    <property type="entry name" value="Dehydroquinate synthase-like - alpha domain"/>
    <property type="match status" value="1"/>
</dbReference>
<name>A0A370HXZ4_9NOCA</name>
<evidence type="ECO:0000259" key="5">
    <source>
        <dbReference type="Pfam" id="PF25137"/>
    </source>
</evidence>
<dbReference type="Pfam" id="PF00465">
    <property type="entry name" value="Fe-ADH"/>
    <property type="match status" value="1"/>
</dbReference>
<accession>A0A370HXZ4</accession>
<dbReference type="GO" id="GO:0046872">
    <property type="term" value="F:metal ion binding"/>
    <property type="evidence" value="ECO:0007669"/>
    <property type="project" value="InterPro"/>
</dbReference>
<feature type="domain" description="Fe-containing alcohol dehydrogenase-like C-terminal" evidence="5">
    <location>
        <begin position="166"/>
        <end position="347"/>
    </location>
</feature>
<dbReference type="Proteomes" id="UP000254869">
    <property type="component" value="Unassembled WGS sequence"/>
</dbReference>